<gene>
    <name evidence="1" type="ORF">Ahy_B10g104136</name>
</gene>
<evidence type="ECO:0000313" key="1">
    <source>
        <dbReference type="EMBL" id="RYQ84678.1"/>
    </source>
</evidence>
<reference evidence="1 2" key="1">
    <citation type="submission" date="2019-01" db="EMBL/GenBank/DDBJ databases">
        <title>Sequencing of cultivated peanut Arachis hypogaea provides insights into genome evolution and oil improvement.</title>
        <authorList>
            <person name="Chen X."/>
        </authorList>
    </citation>
    <scope>NUCLEOTIDE SEQUENCE [LARGE SCALE GENOMIC DNA]</scope>
    <source>
        <strain evidence="2">cv. Fuhuasheng</strain>
        <tissue evidence="1">Leaves</tissue>
    </source>
</reference>
<accession>A0A444X4S8</accession>
<keyword evidence="2" id="KW-1185">Reference proteome</keyword>
<name>A0A444X4S8_ARAHY</name>
<comment type="caution">
    <text evidence="1">The sequence shown here is derived from an EMBL/GenBank/DDBJ whole genome shotgun (WGS) entry which is preliminary data.</text>
</comment>
<sequence length="77" mass="8474">MIHKGRVIRESWRVVVLLDVLKGMFIKKHSLICSYAHASVSASSHLKAAISFGLCTIEASDPPCRSAVKRVLKLVTL</sequence>
<organism evidence="1 2">
    <name type="scientific">Arachis hypogaea</name>
    <name type="common">Peanut</name>
    <dbReference type="NCBI Taxonomy" id="3818"/>
    <lineage>
        <taxon>Eukaryota</taxon>
        <taxon>Viridiplantae</taxon>
        <taxon>Streptophyta</taxon>
        <taxon>Embryophyta</taxon>
        <taxon>Tracheophyta</taxon>
        <taxon>Spermatophyta</taxon>
        <taxon>Magnoliopsida</taxon>
        <taxon>eudicotyledons</taxon>
        <taxon>Gunneridae</taxon>
        <taxon>Pentapetalae</taxon>
        <taxon>rosids</taxon>
        <taxon>fabids</taxon>
        <taxon>Fabales</taxon>
        <taxon>Fabaceae</taxon>
        <taxon>Papilionoideae</taxon>
        <taxon>50 kb inversion clade</taxon>
        <taxon>dalbergioids sensu lato</taxon>
        <taxon>Dalbergieae</taxon>
        <taxon>Pterocarpus clade</taxon>
        <taxon>Arachis</taxon>
    </lineage>
</organism>
<evidence type="ECO:0000313" key="2">
    <source>
        <dbReference type="Proteomes" id="UP000289738"/>
    </source>
</evidence>
<protein>
    <submittedName>
        <fullName evidence="1">Uncharacterized protein</fullName>
    </submittedName>
</protein>
<dbReference type="Proteomes" id="UP000289738">
    <property type="component" value="Chromosome B10"/>
</dbReference>
<proteinExistence type="predicted"/>
<dbReference type="EMBL" id="SDMP01000020">
    <property type="protein sequence ID" value="RYQ84678.1"/>
    <property type="molecule type" value="Genomic_DNA"/>
</dbReference>
<dbReference type="AlphaFoldDB" id="A0A444X4S8"/>